<organism evidence="3 4">
    <name type="scientific">Macrococcus lamae</name>
    <dbReference type="NCBI Taxonomy" id="198484"/>
    <lineage>
        <taxon>Bacteria</taxon>
        <taxon>Bacillati</taxon>
        <taxon>Bacillota</taxon>
        <taxon>Bacilli</taxon>
        <taxon>Bacillales</taxon>
        <taxon>Staphylococcaceae</taxon>
        <taxon>Macrococcus</taxon>
    </lineage>
</organism>
<feature type="domain" description="GP-PDE" evidence="2">
    <location>
        <begin position="43"/>
        <end position="299"/>
    </location>
</feature>
<dbReference type="Proteomes" id="UP000294802">
    <property type="component" value="Unassembled WGS sequence"/>
</dbReference>
<dbReference type="RefSeq" id="WP_133444370.1">
    <property type="nucleotide sequence ID" value="NZ_SCWB01000015.1"/>
</dbReference>
<reference evidence="3 4" key="1">
    <citation type="submission" date="2019-01" db="EMBL/GenBank/DDBJ databases">
        <title>Draft genome sequences of the type strains of six Macrococcus species.</title>
        <authorList>
            <person name="Mazhar S."/>
            <person name="Altermann E."/>
            <person name="Hill C."/>
            <person name="Mcauliffe O."/>
        </authorList>
    </citation>
    <scope>NUCLEOTIDE SEQUENCE [LARGE SCALE GENOMIC DNA]</scope>
    <source>
        <strain evidence="3 4">CCM4815</strain>
    </source>
</reference>
<dbReference type="GO" id="GO:0008081">
    <property type="term" value="F:phosphoric diester hydrolase activity"/>
    <property type="evidence" value="ECO:0007669"/>
    <property type="project" value="InterPro"/>
</dbReference>
<dbReference type="Gene3D" id="3.20.20.190">
    <property type="entry name" value="Phosphatidylinositol (PI) phosphodiesterase"/>
    <property type="match status" value="1"/>
</dbReference>
<feature type="signal peptide" evidence="1">
    <location>
        <begin position="1"/>
        <end position="21"/>
    </location>
</feature>
<dbReference type="InterPro" id="IPR030395">
    <property type="entry name" value="GP_PDE_dom"/>
</dbReference>
<evidence type="ECO:0000313" key="3">
    <source>
        <dbReference type="EMBL" id="TDM07359.1"/>
    </source>
</evidence>
<evidence type="ECO:0000313" key="4">
    <source>
        <dbReference type="Proteomes" id="UP000294802"/>
    </source>
</evidence>
<feature type="chain" id="PRO_5020444507" evidence="1">
    <location>
        <begin position="22"/>
        <end position="305"/>
    </location>
</feature>
<dbReference type="PANTHER" id="PTHR46211:SF1">
    <property type="entry name" value="GLYCEROPHOSPHODIESTER PHOSPHODIESTERASE, CYTOPLASMIC"/>
    <property type="match status" value="1"/>
</dbReference>
<sequence length="305" mass="34830">MNKKRTITALALVTAYVGSIAATKAMIKPEKRKIKPYFNSRSPYIFAHRGGMHLAPENTMAAFKEAKAFQVDGFEIDIRLTKDEEIVVFHDAYVDRVSNGTGKVINHTLEELHALDFGYHFKDVHGEYIFRGHPDAKIVTLQELIQTFPGMRINIDIKDAPGTSAGKLIPSLLYRLIHQLKAFDNVLVTSFYDVQVKRFNIYGEDRIATGASRKEAAKTYLLFNTGFGHVYQPKVDTFQIPAVYKGIRLDKDHFINYLQKYNLAVGYWVINTIDEMDELLAKGAHTIVTDRPDLAYHLIRDKYRK</sequence>
<dbReference type="GO" id="GO:0006629">
    <property type="term" value="P:lipid metabolic process"/>
    <property type="evidence" value="ECO:0007669"/>
    <property type="project" value="InterPro"/>
</dbReference>
<dbReference type="InterPro" id="IPR017946">
    <property type="entry name" value="PLC-like_Pdiesterase_TIM-brl"/>
</dbReference>
<dbReference type="SUPFAM" id="SSF51695">
    <property type="entry name" value="PLC-like phosphodiesterases"/>
    <property type="match status" value="1"/>
</dbReference>
<dbReference type="Pfam" id="PF03009">
    <property type="entry name" value="GDPD"/>
    <property type="match status" value="1"/>
</dbReference>
<dbReference type="PROSITE" id="PS51704">
    <property type="entry name" value="GP_PDE"/>
    <property type="match status" value="1"/>
</dbReference>
<evidence type="ECO:0000259" key="2">
    <source>
        <dbReference type="PROSITE" id="PS51704"/>
    </source>
</evidence>
<name>A0A4R6BT20_9STAP</name>
<keyword evidence="4" id="KW-1185">Reference proteome</keyword>
<dbReference type="OrthoDB" id="384721at2"/>
<gene>
    <name evidence="3" type="ORF">ERX29_09085</name>
</gene>
<protein>
    <submittedName>
        <fullName evidence="3">Glycerophosphodiester phosphodiesterase</fullName>
    </submittedName>
</protein>
<proteinExistence type="predicted"/>
<dbReference type="CDD" id="cd08561">
    <property type="entry name" value="GDPD_cytoplasmic_ScUgpQ2_like"/>
    <property type="match status" value="1"/>
</dbReference>
<dbReference type="EMBL" id="SCWB01000015">
    <property type="protein sequence ID" value="TDM07359.1"/>
    <property type="molecule type" value="Genomic_DNA"/>
</dbReference>
<accession>A0A4R6BT20</accession>
<keyword evidence="1" id="KW-0732">Signal</keyword>
<evidence type="ECO:0000256" key="1">
    <source>
        <dbReference type="SAM" id="SignalP"/>
    </source>
</evidence>
<comment type="caution">
    <text evidence="3">The sequence shown here is derived from an EMBL/GenBank/DDBJ whole genome shotgun (WGS) entry which is preliminary data.</text>
</comment>
<dbReference type="PANTHER" id="PTHR46211">
    <property type="entry name" value="GLYCEROPHOSPHORYL DIESTER PHOSPHODIESTERASE"/>
    <property type="match status" value="1"/>
</dbReference>
<dbReference type="AlphaFoldDB" id="A0A4R6BT20"/>